<dbReference type="GO" id="GO:0016020">
    <property type="term" value="C:membrane"/>
    <property type="evidence" value="ECO:0007669"/>
    <property type="project" value="UniProtKB-UniRule"/>
</dbReference>
<keyword evidence="1" id="KW-0472">Membrane</keyword>
<evidence type="ECO:0000313" key="5">
    <source>
        <dbReference type="Proteomes" id="UP000629098"/>
    </source>
</evidence>
<evidence type="ECO:0000256" key="2">
    <source>
        <dbReference type="SAM" id="MobiDB-lite"/>
    </source>
</evidence>
<dbReference type="InterPro" id="IPR006665">
    <property type="entry name" value="OmpA-like"/>
</dbReference>
<sequence length="499" mass="54848">MNTRAPTQTKAKQSFTPFSGGLLQRKCTSYNQHTLGGSERTECQKNKSLLQRRATGQAETLEVPPPIVYEVLNSPGQPLDANTRTFMESRFGHDFSSVRVHVDAKAAESAQVVNALAYTVGQNIVFGAGQYSPTINEGKQLLAHELTHVIQQGDRSFNTSASLQFDHPTSISEQEASASADRVMQQSQVTSISKNVAVVDSPQIQRQTNLATDERKPTGLPYIDSIFALLTLDAFTSDSAELTEAHSSKIAAYKKRVAQLMKLYPDSYITIVGHTDATDTEQHNQMLGQQRAETVMKALGEGDLAIPQSIMRAYSLGKTSLKVQTKNRESRNRRVEVSFTARRYSYRDLPTLSPSQPPIGTGPKIEIPSPIPPGPFGAPKLPSIPPYKPPTYRHEIEQLLEGDPILRQLRGLSKPAFDAVVDGAMRVDEIAVDKALDFLPVDGETKKALKAAAKALLRTLKGEKFQVPIPPSREQPPSNIPQPPRAPREFLLPLPPIKF</sequence>
<dbReference type="SUPFAM" id="SSF103088">
    <property type="entry name" value="OmpA-like"/>
    <property type="match status" value="1"/>
</dbReference>
<organism evidence="4 5">
    <name type="scientific">Iningainema tapete BLCC-T55</name>
    <dbReference type="NCBI Taxonomy" id="2748662"/>
    <lineage>
        <taxon>Bacteria</taxon>
        <taxon>Bacillati</taxon>
        <taxon>Cyanobacteriota</taxon>
        <taxon>Cyanophyceae</taxon>
        <taxon>Nostocales</taxon>
        <taxon>Scytonemataceae</taxon>
        <taxon>Iningainema tapete</taxon>
    </lineage>
</organism>
<keyword evidence="5" id="KW-1185">Reference proteome</keyword>
<evidence type="ECO:0000256" key="1">
    <source>
        <dbReference type="PROSITE-ProRule" id="PRU00473"/>
    </source>
</evidence>
<dbReference type="AlphaFoldDB" id="A0A8J6XCU1"/>
<evidence type="ECO:0000313" key="4">
    <source>
        <dbReference type="EMBL" id="MBD2773375.1"/>
    </source>
</evidence>
<feature type="region of interest" description="Disordered" evidence="2">
    <location>
        <begin position="464"/>
        <end position="499"/>
    </location>
</feature>
<dbReference type="InterPro" id="IPR036737">
    <property type="entry name" value="OmpA-like_sf"/>
</dbReference>
<dbReference type="EMBL" id="JACXAE010000053">
    <property type="protein sequence ID" value="MBD2773375.1"/>
    <property type="molecule type" value="Genomic_DNA"/>
</dbReference>
<dbReference type="PROSITE" id="PS51123">
    <property type="entry name" value="OMPA_2"/>
    <property type="match status" value="1"/>
</dbReference>
<dbReference type="InterPro" id="IPR050330">
    <property type="entry name" value="Bact_OuterMem_StrucFunc"/>
</dbReference>
<feature type="compositionally biased region" description="Pro residues" evidence="2">
    <location>
        <begin position="468"/>
        <end position="485"/>
    </location>
</feature>
<dbReference type="CDD" id="cd07185">
    <property type="entry name" value="OmpA_C-like"/>
    <property type="match status" value="1"/>
</dbReference>
<proteinExistence type="predicted"/>
<feature type="domain" description="OmpA-like" evidence="3">
    <location>
        <begin position="222"/>
        <end position="343"/>
    </location>
</feature>
<dbReference type="PANTHER" id="PTHR30329:SF21">
    <property type="entry name" value="LIPOPROTEIN YIAD-RELATED"/>
    <property type="match status" value="1"/>
</dbReference>
<gene>
    <name evidence="4" type="ORF">ICL16_15165</name>
</gene>
<comment type="caution">
    <text evidence="4">The sequence shown here is derived from an EMBL/GenBank/DDBJ whole genome shotgun (WGS) entry which is preliminary data.</text>
</comment>
<name>A0A8J6XCU1_9CYAN</name>
<dbReference type="InterPro" id="IPR025295">
    <property type="entry name" value="eCIS_core_dom"/>
</dbReference>
<dbReference type="RefSeq" id="WP_190829127.1">
    <property type="nucleotide sequence ID" value="NZ_CAWPPI010000053.1"/>
</dbReference>
<dbReference type="PANTHER" id="PTHR30329">
    <property type="entry name" value="STATOR ELEMENT OF FLAGELLAR MOTOR COMPLEX"/>
    <property type="match status" value="1"/>
</dbReference>
<protein>
    <submittedName>
        <fullName evidence="4">DUF4157 domain-containing protein</fullName>
    </submittedName>
</protein>
<reference evidence="4" key="1">
    <citation type="submission" date="2020-09" db="EMBL/GenBank/DDBJ databases">
        <title>Iningainema tapete sp. nov. (Scytonemataceae, Cyanobacteria) from greenhouses in central Florida (USA) produces two types of nodularin with biosynthetic potential for microcystin-LR and anabaenopeptins.</title>
        <authorList>
            <person name="Berthold D.E."/>
            <person name="Lefler F.W."/>
            <person name="Huang I.-S."/>
            <person name="Abdulla H."/>
            <person name="Zimba P.V."/>
            <person name="Laughinghouse H.D. IV."/>
        </authorList>
    </citation>
    <scope>NUCLEOTIDE SEQUENCE</scope>
    <source>
        <strain evidence="4">BLCCT55</strain>
    </source>
</reference>
<evidence type="ECO:0000259" key="3">
    <source>
        <dbReference type="PROSITE" id="PS51123"/>
    </source>
</evidence>
<dbReference type="Pfam" id="PF00691">
    <property type="entry name" value="OmpA"/>
    <property type="match status" value="1"/>
</dbReference>
<dbReference type="Pfam" id="PF13699">
    <property type="entry name" value="eCIS_core"/>
    <property type="match status" value="1"/>
</dbReference>
<accession>A0A8J6XCU1</accession>
<dbReference type="Gene3D" id="3.30.1330.60">
    <property type="entry name" value="OmpA-like domain"/>
    <property type="match status" value="1"/>
</dbReference>
<dbReference type="Proteomes" id="UP000629098">
    <property type="component" value="Unassembled WGS sequence"/>
</dbReference>